<dbReference type="AlphaFoldDB" id="A0A9E2L175"/>
<reference evidence="1" key="2">
    <citation type="submission" date="2021-04" db="EMBL/GenBank/DDBJ databases">
        <authorList>
            <person name="Gilroy R."/>
        </authorList>
    </citation>
    <scope>NUCLEOTIDE SEQUENCE</scope>
    <source>
        <strain evidence="1">Gambia15-2214</strain>
    </source>
</reference>
<protein>
    <submittedName>
        <fullName evidence="1">DUF2589 domain-containing protein</fullName>
    </submittedName>
</protein>
<organism evidence="1 2">
    <name type="scientific">Candidatus Treponema excrementipullorum</name>
    <dbReference type="NCBI Taxonomy" id="2838768"/>
    <lineage>
        <taxon>Bacteria</taxon>
        <taxon>Pseudomonadati</taxon>
        <taxon>Spirochaetota</taxon>
        <taxon>Spirochaetia</taxon>
        <taxon>Spirochaetales</taxon>
        <taxon>Treponemataceae</taxon>
        <taxon>Treponema</taxon>
    </lineage>
</organism>
<gene>
    <name evidence="1" type="ORF">IAA16_04180</name>
</gene>
<evidence type="ECO:0000313" key="2">
    <source>
        <dbReference type="Proteomes" id="UP000823914"/>
    </source>
</evidence>
<accession>A0A9E2L175</accession>
<dbReference type="InterPro" id="IPR024510">
    <property type="entry name" value="DUF2589"/>
</dbReference>
<dbReference type="EMBL" id="JAHLFV010000095">
    <property type="protein sequence ID" value="MBU3849743.1"/>
    <property type="molecule type" value="Genomic_DNA"/>
</dbReference>
<proteinExistence type="predicted"/>
<reference evidence="1" key="1">
    <citation type="journal article" date="2021" name="PeerJ">
        <title>Extensive microbial diversity within the chicken gut microbiome revealed by metagenomics and culture.</title>
        <authorList>
            <person name="Gilroy R."/>
            <person name="Ravi A."/>
            <person name="Getino M."/>
            <person name="Pursley I."/>
            <person name="Horton D.L."/>
            <person name="Alikhan N.F."/>
            <person name="Baker D."/>
            <person name="Gharbi K."/>
            <person name="Hall N."/>
            <person name="Watson M."/>
            <person name="Adriaenssens E.M."/>
            <person name="Foster-Nyarko E."/>
            <person name="Jarju S."/>
            <person name="Secka A."/>
            <person name="Antonio M."/>
            <person name="Oren A."/>
            <person name="Chaudhuri R.R."/>
            <person name="La Ragione R."/>
            <person name="Hildebrand F."/>
            <person name="Pallen M.J."/>
        </authorList>
    </citation>
    <scope>NUCLEOTIDE SEQUENCE</scope>
    <source>
        <strain evidence="1">Gambia15-2214</strain>
    </source>
</reference>
<evidence type="ECO:0000313" key="1">
    <source>
        <dbReference type="EMBL" id="MBU3849743.1"/>
    </source>
</evidence>
<name>A0A9E2L175_9SPIR</name>
<sequence length="194" mass="21838">MALWHKDGQQNTDKHSSVDLSDVIKGMQRAVNEAEKMLEMHNLRSIKNFFHEDGDPKTIELHLTGDNYLEVPILALANHNSLQIDKLTMEFEAKIQQVGIENADDILKAVQKSGTVENISSQDTHHNTENNRERNAVFSIGFAGKADSNLLKVKLEFSSANQTEGLSRIIDEYNKLIVPYTAIEGEDASPWKNH</sequence>
<comment type="caution">
    <text evidence="1">The sequence shown here is derived from an EMBL/GenBank/DDBJ whole genome shotgun (WGS) entry which is preliminary data.</text>
</comment>
<dbReference type="Proteomes" id="UP000823914">
    <property type="component" value="Unassembled WGS sequence"/>
</dbReference>
<dbReference type="Pfam" id="PF11655">
    <property type="entry name" value="DUF2589"/>
    <property type="match status" value="1"/>
</dbReference>